<feature type="transmembrane region" description="Helical" evidence="8">
    <location>
        <begin position="139"/>
        <end position="160"/>
    </location>
</feature>
<feature type="transmembrane region" description="Helical" evidence="8">
    <location>
        <begin position="199"/>
        <end position="218"/>
    </location>
</feature>
<gene>
    <name evidence="10" type="ORF">UFOPK3573_00122</name>
    <name evidence="11" type="ORF">UFOPK3879_00294</name>
</gene>
<dbReference type="Gene3D" id="1.20.1250.20">
    <property type="entry name" value="MFS general substrate transporter like domains"/>
    <property type="match status" value="1"/>
</dbReference>
<feature type="transmembrane region" description="Helical" evidence="8">
    <location>
        <begin position="404"/>
        <end position="420"/>
    </location>
</feature>
<comment type="subcellular location">
    <subcellularLocation>
        <location evidence="1">Cell membrane</location>
        <topology evidence="1">Multi-pass membrane protein</topology>
    </subcellularLocation>
</comment>
<evidence type="ECO:0000256" key="8">
    <source>
        <dbReference type="SAM" id="Phobius"/>
    </source>
</evidence>
<feature type="transmembrane region" description="Helical" evidence="8">
    <location>
        <begin position="300"/>
        <end position="321"/>
    </location>
</feature>
<evidence type="ECO:0000256" key="6">
    <source>
        <dbReference type="ARBA" id="ARBA00022989"/>
    </source>
</evidence>
<feature type="transmembrane region" description="Helical" evidence="8">
    <location>
        <begin position="81"/>
        <end position="99"/>
    </location>
</feature>
<organism evidence="10">
    <name type="scientific">freshwater metagenome</name>
    <dbReference type="NCBI Taxonomy" id="449393"/>
    <lineage>
        <taxon>unclassified sequences</taxon>
        <taxon>metagenomes</taxon>
        <taxon>ecological metagenomes</taxon>
    </lineage>
</organism>
<dbReference type="GO" id="GO:0005886">
    <property type="term" value="C:plasma membrane"/>
    <property type="evidence" value="ECO:0007669"/>
    <property type="project" value="UniProtKB-SubCell"/>
</dbReference>
<feature type="transmembrane region" description="Helical" evidence="8">
    <location>
        <begin position="52"/>
        <end position="72"/>
    </location>
</feature>
<comment type="similarity">
    <text evidence="2">Belongs to the major facilitator superfamily. EmrB family.</text>
</comment>
<keyword evidence="4" id="KW-1003">Cell membrane</keyword>
<feature type="transmembrane region" description="Helical" evidence="8">
    <location>
        <begin position="333"/>
        <end position="358"/>
    </location>
</feature>
<evidence type="ECO:0000256" key="1">
    <source>
        <dbReference type="ARBA" id="ARBA00004651"/>
    </source>
</evidence>
<evidence type="ECO:0000256" key="3">
    <source>
        <dbReference type="ARBA" id="ARBA00022448"/>
    </source>
</evidence>
<dbReference type="InterPro" id="IPR020846">
    <property type="entry name" value="MFS_dom"/>
</dbReference>
<accession>A0A6J7F5J7</accession>
<dbReference type="InterPro" id="IPR004638">
    <property type="entry name" value="EmrB-like"/>
</dbReference>
<keyword evidence="7 8" id="KW-0472">Membrane</keyword>
<keyword evidence="6 8" id="KW-1133">Transmembrane helix</keyword>
<evidence type="ECO:0000313" key="10">
    <source>
        <dbReference type="EMBL" id="CAB4891562.1"/>
    </source>
</evidence>
<keyword evidence="3" id="KW-0813">Transport</keyword>
<dbReference type="InterPro" id="IPR036259">
    <property type="entry name" value="MFS_trans_sf"/>
</dbReference>
<dbReference type="SUPFAM" id="SSF103473">
    <property type="entry name" value="MFS general substrate transporter"/>
    <property type="match status" value="1"/>
</dbReference>
<feature type="transmembrane region" description="Helical" evidence="8">
    <location>
        <begin position="166"/>
        <end position="187"/>
    </location>
</feature>
<dbReference type="CDD" id="cd17503">
    <property type="entry name" value="MFS_LmrB_MDR_like"/>
    <property type="match status" value="1"/>
</dbReference>
<dbReference type="AlphaFoldDB" id="A0A6J7F5J7"/>
<dbReference type="PROSITE" id="PS50850">
    <property type="entry name" value="MFS"/>
    <property type="match status" value="1"/>
</dbReference>
<dbReference type="InterPro" id="IPR011701">
    <property type="entry name" value="MFS"/>
</dbReference>
<feature type="domain" description="Major facilitator superfamily (MFS) profile" evidence="9">
    <location>
        <begin position="14"/>
        <end position="465"/>
    </location>
</feature>
<dbReference type="PANTHER" id="PTHR42718">
    <property type="entry name" value="MAJOR FACILITATOR SUPERFAMILY MULTIDRUG TRANSPORTER MFSC"/>
    <property type="match status" value="1"/>
</dbReference>
<keyword evidence="5 8" id="KW-0812">Transmembrane</keyword>
<name>A0A6J7F5J7_9ZZZZ</name>
<evidence type="ECO:0000256" key="2">
    <source>
        <dbReference type="ARBA" id="ARBA00008537"/>
    </source>
</evidence>
<evidence type="ECO:0000256" key="5">
    <source>
        <dbReference type="ARBA" id="ARBA00022692"/>
    </source>
</evidence>
<dbReference type="Gene3D" id="1.20.1720.10">
    <property type="entry name" value="Multidrug resistance protein D"/>
    <property type="match status" value="1"/>
</dbReference>
<dbReference type="GO" id="GO:0022857">
    <property type="term" value="F:transmembrane transporter activity"/>
    <property type="evidence" value="ECO:0007669"/>
    <property type="project" value="InterPro"/>
</dbReference>
<dbReference type="EMBL" id="CAFBMJ010000004">
    <property type="protein sequence ID" value="CAB4891562.1"/>
    <property type="molecule type" value="Genomic_DNA"/>
</dbReference>
<feature type="transmembrane region" description="Helical" evidence="8">
    <location>
        <begin position="105"/>
        <end position="127"/>
    </location>
</feature>
<dbReference type="PANTHER" id="PTHR42718:SF9">
    <property type="entry name" value="MAJOR FACILITATOR SUPERFAMILY MULTIDRUG TRANSPORTER MFSC"/>
    <property type="match status" value="1"/>
</dbReference>
<proteinExistence type="inferred from homology"/>
<protein>
    <submittedName>
        <fullName evidence="10">Unannotated protein</fullName>
    </submittedName>
</protein>
<dbReference type="NCBIfam" id="TIGR00711">
    <property type="entry name" value="efflux_EmrB"/>
    <property type="match status" value="1"/>
</dbReference>
<dbReference type="EMBL" id="CAFBNR010000009">
    <property type="protein sequence ID" value="CAB4956516.1"/>
    <property type="molecule type" value="Genomic_DNA"/>
</dbReference>
<evidence type="ECO:0000256" key="7">
    <source>
        <dbReference type="ARBA" id="ARBA00023136"/>
    </source>
</evidence>
<feature type="transmembrane region" description="Helical" evidence="8">
    <location>
        <begin position="12"/>
        <end position="32"/>
    </location>
</feature>
<dbReference type="Pfam" id="PF07690">
    <property type="entry name" value="MFS_1"/>
    <property type="match status" value="1"/>
</dbReference>
<sequence length="473" mass="50942">MLTTLKKIEYKWIVAVIFVAGLFLEILDTTIVNVAIPTLAKDFDATRASMEWVVLGYLLSLAIWIPASGWIGDKIGTKKTFLFALLTFTVASALCGQAHSVGELVAFRILQGVGGGMLTPVGTTMLFRAFPPAERARASTVLMVPIVVAPALGPIIGGFLVDNFSWRWIFYVNMPLGILGFLFGLFMLKESKEPAAGRFDVRGFLLSGIGLAGVLYALSQAPEKGWTSSSVLATGLGGLALLVILVAVETRIAEPMISLRLYKDRMFRNSNMVNSLSYGSFMAFLFLFPQMIQSLMGYSALQSGLASFPQAVGVILASQYVGKLYHTVGPRRLVAVGLTLVMFSSLPFVFISLTTSLWTIRASMFFRGISMAFAFVPLQACTYSTISRADTGRASAIFSTQRQASAALGVALLSTIFISREHHLLSAGVLDASAALGGYRLAFAASSVFALLGAIYAFFMIHDEDAAATMVPR</sequence>
<evidence type="ECO:0000256" key="4">
    <source>
        <dbReference type="ARBA" id="ARBA00022475"/>
    </source>
</evidence>
<feature type="transmembrane region" description="Helical" evidence="8">
    <location>
        <begin position="269"/>
        <end position="288"/>
    </location>
</feature>
<evidence type="ECO:0000259" key="9">
    <source>
        <dbReference type="PROSITE" id="PS50850"/>
    </source>
</evidence>
<feature type="transmembrane region" description="Helical" evidence="8">
    <location>
        <begin position="230"/>
        <end position="248"/>
    </location>
</feature>
<feature type="transmembrane region" description="Helical" evidence="8">
    <location>
        <begin position="364"/>
        <end position="383"/>
    </location>
</feature>
<evidence type="ECO:0000313" key="11">
    <source>
        <dbReference type="EMBL" id="CAB4956516.1"/>
    </source>
</evidence>
<feature type="transmembrane region" description="Helical" evidence="8">
    <location>
        <begin position="440"/>
        <end position="461"/>
    </location>
</feature>
<reference evidence="10" key="1">
    <citation type="submission" date="2020-05" db="EMBL/GenBank/DDBJ databases">
        <authorList>
            <person name="Chiriac C."/>
            <person name="Salcher M."/>
            <person name="Ghai R."/>
            <person name="Kavagutti S V."/>
        </authorList>
    </citation>
    <scope>NUCLEOTIDE SEQUENCE</scope>
</reference>